<dbReference type="GO" id="GO:0015935">
    <property type="term" value="C:small ribosomal subunit"/>
    <property type="evidence" value="ECO:0007669"/>
    <property type="project" value="InterPro"/>
</dbReference>
<dbReference type="Pfam" id="PF00163">
    <property type="entry name" value="Ribosomal_S4"/>
    <property type="match status" value="1"/>
</dbReference>
<evidence type="ECO:0000256" key="6">
    <source>
        <dbReference type="ARBA" id="ARBA00035254"/>
    </source>
</evidence>
<dbReference type="Gene3D" id="1.10.1050.10">
    <property type="entry name" value="Ribosomal Protein S4 Delta 41, Chain A, domain 1"/>
    <property type="match status" value="1"/>
</dbReference>
<dbReference type="PATRIC" id="fig|1609969.3.peg.1938"/>
<dbReference type="Proteomes" id="UP000033428">
    <property type="component" value="Unassembled WGS sequence"/>
</dbReference>
<dbReference type="SMART" id="SM01390">
    <property type="entry name" value="Ribosomal_S4"/>
    <property type="match status" value="1"/>
</dbReference>
<dbReference type="PROSITE" id="PS50889">
    <property type="entry name" value="S4"/>
    <property type="match status" value="1"/>
</dbReference>
<evidence type="ECO:0000256" key="5">
    <source>
        <dbReference type="ARBA" id="ARBA00023274"/>
    </source>
</evidence>
<dbReference type="AlphaFoldDB" id="A0A0F0CLZ4"/>
<name>A0A0F0CLZ4_9BACT</name>
<proteinExistence type="inferred from homology"/>
<gene>
    <name evidence="7" type="primary">rpsD</name>
    <name evidence="11" type="ORF">OMAG_001811</name>
</gene>
<protein>
    <recommendedName>
        <fullName evidence="6 7">Small ribosomal subunit protein uS4</fullName>
    </recommendedName>
</protein>
<dbReference type="FunFam" id="3.10.290.10:FF:000001">
    <property type="entry name" value="30S ribosomal protein S4"/>
    <property type="match status" value="1"/>
</dbReference>
<dbReference type="InterPro" id="IPR005709">
    <property type="entry name" value="Ribosomal_uS4_bac-type"/>
</dbReference>
<dbReference type="CDD" id="cd00165">
    <property type="entry name" value="S4"/>
    <property type="match status" value="1"/>
</dbReference>
<dbReference type="Gene3D" id="3.10.290.10">
    <property type="entry name" value="RNA-binding S4 domain"/>
    <property type="match status" value="1"/>
</dbReference>
<comment type="function">
    <text evidence="7">With S5 and S12 plays an important role in translational accuracy.</text>
</comment>
<dbReference type="InterPro" id="IPR036986">
    <property type="entry name" value="S4_RNA-bd_sf"/>
</dbReference>
<dbReference type="PANTHER" id="PTHR11831">
    <property type="entry name" value="30S 40S RIBOSOMAL PROTEIN"/>
    <property type="match status" value="1"/>
</dbReference>
<evidence type="ECO:0000259" key="10">
    <source>
        <dbReference type="SMART" id="SM01390"/>
    </source>
</evidence>
<comment type="caution">
    <text evidence="11">The sequence shown here is derived from an EMBL/GenBank/DDBJ whole genome shotgun (WGS) entry which is preliminary data.</text>
</comment>
<feature type="domain" description="RNA-binding S4" evidence="9">
    <location>
        <begin position="101"/>
        <end position="165"/>
    </location>
</feature>
<dbReference type="HAMAP" id="MF_01306_B">
    <property type="entry name" value="Ribosomal_uS4_B"/>
    <property type="match status" value="1"/>
</dbReference>
<evidence type="ECO:0000256" key="1">
    <source>
        <dbReference type="ARBA" id="ARBA00007465"/>
    </source>
</evidence>
<reference evidence="11 12" key="1">
    <citation type="submission" date="2015-02" db="EMBL/GenBank/DDBJ databases">
        <title>Single-cell genomics of uncultivated deep-branching MTB reveals a conserved set of magnetosome genes.</title>
        <authorList>
            <person name="Kolinko S."/>
            <person name="Richter M."/>
            <person name="Glockner F.O."/>
            <person name="Brachmann A."/>
            <person name="Schuler D."/>
        </authorList>
    </citation>
    <scope>NUCLEOTIDE SEQUENCE [LARGE SCALE GENOMIC DNA]</scope>
    <source>
        <strain evidence="11">SKK-01</strain>
    </source>
</reference>
<accession>A0A0F0CLZ4</accession>
<evidence type="ECO:0000256" key="3">
    <source>
        <dbReference type="ARBA" id="ARBA00022884"/>
    </source>
</evidence>
<dbReference type="GO" id="GO:0042274">
    <property type="term" value="P:ribosomal small subunit biogenesis"/>
    <property type="evidence" value="ECO:0007669"/>
    <property type="project" value="TreeGrafter"/>
</dbReference>
<dbReference type="InterPro" id="IPR022801">
    <property type="entry name" value="Ribosomal_uS4"/>
</dbReference>
<dbReference type="InterPro" id="IPR001912">
    <property type="entry name" value="Ribosomal_uS4_N"/>
</dbReference>
<evidence type="ECO:0000313" key="12">
    <source>
        <dbReference type="Proteomes" id="UP000033428"/>
    </source>
</evidence>
<keyword evidence="4 7" id="KW-0689">Ribosomal protein</keyword>
<keyword evidence="2 7" id="KW-0699">rRNA-binding</keyword>
<dbReference type="SUPFAM" id="SSF55174">
    <property type="entry name" value="Alpha-L RNA-binding motif"/>
    <property type="match status" value="1"/>
</dbReference>
<sequence>MARTLGAKCRQCRREGEKLFLKGGRCKSDKCILNKRDYAPGQHGQGKKRKGKASNYAVQLREKQKTKRIYGLLERQFKNYFKKAEQTKGVTGETLLSFLEMRLDNIIYRARFAESRAKARQLVGHRFVKVNGHIVNIPSFLIKEGDEIIMFGTDAQIKMIKDTVKLLEDRSVPEWLEVADDTLKIKVKRLPVRADVGLPIEENLIVELYSK</sequence>
<dbReference type="SMART" id="SM00363">
    <property type="entry name" value="S4"/>
    <property type="match status" value="1"/>
</dbReference>
<comment type="function">
    <text evidence="7">One of the primary rRNA binding proteins, it binds directly to 16S rRNA where it nucleates assembly of the body of the 30S subunit.</text>
</comment>
<dbReference type="GO" id="GO:0003735">
    <property type="term" value="F:structural constituent of ribosome"/>
    <property type="evidence" value="ECO:0007669"/>
    <property type="project" value="InterPro"/>
</dbReference>
<dbReference type="FunFam" id="1.10.1050.10:FF:000001">
    <property type="entry name" value="30S ribosomal protein S4"/>
    <property type="match status" value="1"/>
</dbReference>
<keyword evidence="3 7" id="KW-0694">RNA-binding</keyword>
<evidence type="ECO:0000256" key="7">
    <source>
        <dbReference type="HAMAP-Rule" id="MF_01306"/>
    </source>
</evidence>
<dbReference type="PANTHER" id="PTHR11831:SF4">
    <property type="entry name" value="SMALL RIBOSOMAL SUBUNIT PROTEIN US4M"/>
    <property type="match status" value="1"/>
</dbReference>
<keyword evidence="12" id="KW-1185">Reference proteome</keyword>
<organism evidence="11 12">
    <name type="scientific">Candidatus Omnitrophus magneticus</name>
    <dbReference type="NCBI Taxonomy" id="1609969"/>
    <lineage>
        <taxon>Bacteria</taxon>
        <taxon>Pseudomonadati</taxon>
        <taxon>Candidatus Omnitrophota</taxon>
        <taxon>Candidatus Omnitrophus</taxon>
    </lineage>
</organism>
<dbReference type="GO" id="GO:0006412">
    <property type="term" value="P:translation"/>
    <property type="evidence" value="ECO:0007669"/>
    <property type="project" value="UniProtKB-UniRule"/>
</dbReference>
<dbReference type="EMBL" id="JYNY01000372">
    <property type="protein sequence ID" value="KJJ84348.1"/>
    <property type="molecule type" value="Genomic_DNA"/>
</dbReference>
<dbReference type="Pfam" id="PF01479">
    <property type="entry name" value="S4"/>
    <property type="match status" value="1"/>
</dbReference>
<evidence type="ECO:0000256" key="4">
    <source>
        <dbReference type="ARBA" id="ARBA00022980"/>
    </source>
</evidence>
<dbReference type="InterPro" id="IPR018079">
    <property type="entry name" value="Ribosomal_uS4_CS"/>
</dbReference>
<dbReference type="PROSITE" id="PS00632">
    <property type="entry name" value="RIBOSOMAL_S4"/>
    <property type="match status" value="1"/>
</dbReference>
<keyword evidence="5 7" id="KW-0687">Ribonucleoprotein</keyword>
<evidence type="ECO:0000256" key="2">
    <source>
        <dbReference type="ARBA" id="ARBA00022730"/>
    </source>
</evidence>
<comment type="subunit">
    <text evidence="7">Part of the 30S ribosomal subunit. Contacts protein S5. The interaction surface between S4 and S5 is involved in control of translational fidelity.</text>
</comment>
<evidence type="ECO:0000259" key="9">
    <source>
        <dbReference type="SMART" id="SM00363"/>
    </source>
</evidence>
<dbReference type="NCBIfam" id="NF003717">
    <property type="entry name" value="PRK05327.1"/>
    <property type="match status" value="1"/>
</dbReference>
<comment type="similarity">
    <text evidence="1 7 8">Belongs to the universal ribosomal protein uS4 family.</text>
</comment>
<dbReference type="NCBIfam" id="TIGR01017">
    <property type="entry name" value="rpsD_bact"/>
    <property type="match status" value="1"/>
</dbReference>
<dbReference type="InterPro" id="IPR002942">
    <property type="entry name" value="S4_RNA-bd"/>
</dbReference>
<evidence type="ECO:0000313" key="11">
    <source>
        <dbReference type="EMBL" id="KJJ84348.1"/>
    </source>
</evidence>
<dbReference type="GO" id="GO:0019843">
    <property type="term" value="F:rRNA binding"/>
    <property type="evidence" value="ECO:0007669"/>
    <property type="project" value="UniProtKB-UniRule"/>
</dbReference>
<evidence type="ECO:0000256" key="8">
    <source>
        <dbReference type="RuleBase" id="RU003699"/>
    </source>
</evidence>
<feature type="domain" description="Small ribosomal subunit protein uS4 N-terminal" evidence="10">
    <location>
        <begin position="3"/>
        <end position="100"/>
    </location>
</feature>